<dbReference type="OrthoDB" id="1097853at2759"/>
<feature type="compositionally biased region" description="Polar residues" evidence="1">
    <location>
        <begin position="37"/>
        <end position="59"/>
    </location>
</feature>
<dbReference type="eggNOG" id="ENOG502SAZG">
    <property type="taxonomic scope" value="Eukaryota"/>
</dbReference>
<accession>A0A022QXE3</accession>
<name>A0A022QXE3_ERYGU</name>
<evidence type="ECO:0000313" key="3">
    <source>
        <dbReference type="Proteomes" id="UP000030748"/>
    </source>
</evidence>
<sequence>MFRALSSRRGRRGYEQLGGGDEAAAEAPVVSELSRAKSLSYSKKKNITSSTHASDQQQQIKKASKVHPFFSLFETKRKKKGTAAKPEFSRYLEYVKEGGGLWDDMKSNKPVIYYN</sequence>
<organism evidence="2 3">
    <name type="scientific">Erythranthe guttata</name>
    <name type="common">Yellow monkey flower</name>
    <name type="synonym">Mimulus guttatus</name>
    <dbReference type="NCBI Taxonomy" id="4155"/>
    <lineage>
        <taxon>Eukaryota</taxon>
        <taxon>Viridiplantae</taxon>
        <taxon>Streptophyta</taxon>
        <taxon>Embryophyta</taxon>
        <taxon>Tracheophyta</taxon>
        <taxon>Spermatophyta</taxon>
        <taxon>Magnoliopsida</taxon>
        <taxon>eudicotyledons</taxon>
        <taxon>Gunneridae</taxon>
        <taxon>Pentapetalae</taxon>
        <taxon>asterids</taxon>
        <taxon>lamiids</taxon>
        <taxon>Lamiales</taxon>
        <taxon>Phrymaceae</taxon>
        <taxon>Erythranthe</taxon>
    </lineage>
</organism>
<proteinExistence type="predicted"/>
<dbReference type="Proteomes" id="UP000030748">
    <property type="component" value="Unassembled WGS sequence"/>
</dbReference>
<dbReference type="PANTHER" id="PTHR35291">
    <property type="entry name" value="PROTEIN SHROOM-LIKE"/>
    <property type="match status" value="1"/>
</dbReference>
<evidence type="ECO:0000313" key="2">
    <source>
        <dbReference type="EMBL" id="EYU31195.1"/>
    </source>
</evidence>
<evidence type="ECO:0000256" key="1">
    <source>
        <dbReference type="SAM" id="MobiDB-lite"/>
    </source>
</evidence>
<dbReference type="PhylomeDB" id="A0A022QXE3"/>
<dbReference type="EMBL" id="KI631018">
    <property type="protein sequence ID" value="EYU31195.1"/>
    <property type="molecule type" value="Genomic_DNA"/>
</dbReference>
<reference evidence="2 3" key="1">
    <citation type="journal article" date="2013" name="Proc. Natl. Acad. Sci. U.S.A.">
        <title>Fine-scale variation in meiotic recombination in Mimulus inferred from population shotgun sequencing.</title>
        <authorList>
            <person name="Hellsten U."/>
            <person name="Wright K.M."/>
            <person name="Jenkins J."/>
            <person name="Shu S."/>
            <person name="Yuan Y."/>
            <person name="Wessler S.R."/>
            <person name="Schmutz J."/>
            <person name="Willis J.H."/>
            <person name="Rokhsar D.S."/>
        </authorList>
    </citation>
    <scope>NUCLEOTIDE SEQUENCE [LARGE SCALE GENOMIC DNA]</scope>
    <source>
        <strain evidence="3">cv. DUN x IM62</strain>
    </source>
</reference>
<feature type="compositionally biased region" description="Basic residues" evidence="1">
    <location>
        <begin position="1"/>
        <end position="11"/>
    </location>
</feature>
<dbReference type="KEGG" id="egt:105965290"/>
<keyword evidence="3" id="KW-1185">Reference proteome</keyword>
<dbReference type="AlphaFoldDB" id="A0A022QXE3"/>
<gene>
    <name evidence="2" type="ORF">MIMGU_mgv1a018423mg</name>
</gene>
<feature type="region of interest" description="Disordered" evidence="1">
    <location>
        <begin position="1"/>
        <end position="59"/>
    </location>
</feature>
<dbReference type="OMA" id="FPMSPQV"/>
<dbReference type="PANTHER" id="PTHR35291:SF3">
    <property type="entry name" value="PROTEIN SHROOM-LIKE"/>
    <property type="match status" value="1"/>
</dbReference>
<protein>
    <submittedName>
        <fullName evidence="2">Uncharacterized protein</fullName>
    </submittedName>
</protein>